<sequence length="3681" mass="387227">MHVSSTAPASNEEKLREYLRRAMTDLHEARERIRQVESSRSEPIAIVGMGCRFPGGVTSPEGLWDLVASGTDAISPFPVDRGWDVEALYDPVPGRPGRTYSREGGFLHDAGDFDAAFFGISPREALAMDPQQRLLLETSWEALERAGIDPHTLRGSRTGVYAGVMYHDYGTSVADTAEAEVGGFLGTGTSGSVFTGRVSYTLGFEGPAVTVDTACSSSLVALHLAVQALRNGECDLALAGGVTVMAGPGTFVEFSRQRGLAADGRCKAFSNAADGTGWSEGAGVLAVERLSDALRNGRRVLAVVRGSAVNQDGASNGLTAPNGPSQQRVIHEALRNAGLGTGDVDAVEAHGTGTRLGDPIEAQALMATYGKGRATEQPLWLGSLKSNIGHTQAAAGVGGIIKMVLAMQHGELPRTLHAEQPSTEIDWSAGTVTLLNEPVPWPRHDRPRRSAVSSFGVSGTNAHVILEQAPEPTKADEPENVRALSTVPVVVSARSREALRAQARRLVDHVAAASVLDLGYSTAVARSAFEHRAVVLAEDSAALRAGLEAIAADEPSVDVVSGALVGDGGQTVFVFPGQGTQWVGMAVPLLDESPVFAEAMARCEAALAGLVDWKLTDILDDEDALRRVDVVQPACFAIMVSLAELWKSMGLQPDAVIGHSQGEIAAAVVSGALSLEDGARIVTLRAQIIGRELAGHGGMAAIAQTPTDVEQRMTPWAGRLHIAAVNGPNATVIAGDPDALAEMVTACQAEGIRARTIAVDYASHSTHVETIRAELLDALANIRPQASAIPFYSTVEASSLDTTALDADYWYRNLRHTVRFHDTVELLQADGYTLFIESSAHPVLTPTLPDAVVATGTLRRNEGNLRRFLTSTAEAFTHGAPIQWPATFGETGAHHTDLPTYPFQRRHYWLEASQAQQESLSYQVAWKHLPFTGSARLTGRWLLISPTGRETDLGQALTTHGATVTHLTIDPTTTDRAALATLLTAHHDQPVTGIVSLLGLAATVALTQALGDSGLDAPLWTITRGAVAVTPGEAPDPEAAQLWAFGRVAALEHPDRWGGLIDLPHTPTPRTTDHLTQALTNTNTEDQIALRPSGAYGRRLVRVPVARTADEGRQPRGTVLLVGDTTPVAEQLVRRLLAQGAERVLIADPSLTDLPGTLTDLAPRAAVAAGAEVTDRASLAALLDEHSPTTVVIAPPQAAPTPLATTTPAEFAAAVAAKTTTAALLDALLTPGEGTEAGSDAAHDVPEFVVFSSVSGVWGGARQGAYAAGTGYLDALAERRRARGLPAVSVAWTPWSGGVTAEGTSAEAMRRYGIAPLEPQAALAELERALARGAGSVAVVDVDWERFLTSFTSVRPTALFDELPEARRMQAAGTTTADGPGVADTSPGSGTELARVLRALPVTERDKTLMDLVASHAAVVLGEGSATAVDPDRAFKDVGFTSMTAVELRNRLKEATGLTLPASLVFDHPNPRALAGHLRTELLGEDADVTEPTPAPAAFHSDEPIAIIGMACRFPGGVTTPEDLWDLLSTGRDAITDLPDNRGWDLAELYDPDPDAAGRSYVRGGGFLHDAGDFDAAFFGISPREALAMDPQQRLVLELAWESFERAGLRPTEQRGTRTGVFMGTNGQHYMPLLQSGTESFDGYLGTGNSASVMSGRISYVLGLEGPAVTVDTACSSSLVALHLAAQALRRGECDLAFAGGATVMSSPDPLVEFSGQRAASPDGRCKAFADSADGFGPAEGAGMLLVERLSDALRNGRRVLAVVRGSAVNQDGASNGLTAPNGPSQQRVIHEALRNAGLGTGDVDAVEAHGTGTRLGDPIEAQALMATYGKGRATEQPLWLGSLKSNIGHTQAAAGVGGIIKMVLAMQHGELPRTLHAEQPSTEIDWSAGTVTLLNEPVPWPQLDRPRRSAVSSFGMGGTNAHVVLEQAPTSADERDDSARELSSVPVVLSGRDSGALREQARRLIDRVDAASVLDLGYSTAVTRSVFEHRAVVLAKDSTTLRAGLEAIASGTPSSDVVTGVVTGGGTPRSVFVFPGQGTQWAGMAADLLDESPVFAAAMARCEALLAEHLDWNLTDLIRQTDNAPSLEREDVVQPACFAVMVSLAELWKSMGVEPHAVIGHSQGEIAAAVVCGALSLEDGVRVVALRARLIERELAGHSGMLSLTLPLAETEQRITGWGDQLSVAVIAGPTSTVIAGPLDQIETALTACETEGIRARRVPISYASHTPHTEPIRNELIHTLHNIRPQASTIPFYSTVEAAPIDTTTLNATYWYRNLRETVRFHDTVELLQADGYTLFIEASAHPVLTPTLPDNITATGTLRRNEGDLRRFLTSTAEAFTHGAPIQWPATFNATNAHHTDLPTYPFQRQRYWYEPRSRRGDVTSFGMSAVDHPLLDGGVELPDGGGYLYTARLGAETQPWLREHTLLDTPLMPGAAFVDLTLWAGGRVGCELVEELMLAAPLLLPESGAVRLRLVVGAADGDGRRSVTVHSRPETGREQWEKPEESESWTRHVQATVAPADEARHASLPWEESSSAASTAFRPADFYASFAERGYTYGPLFQGVKAGHDDGTAAYSEVALPEGAATAGPDRFGIHPALLDAAFQTMNLGSFFPHDGQVRMPFALRGIRLYATGAERLRVRVTAAGDDAVRIEGVDEGGRPVCVIDSLAVRAVPAEQFQLPGRPARGLGDGMLHRVEWPALSLPSAGSPSAPHWTLIGGDVFGLAEGLSTAGVPFTAVTTLTEAVEGVENLEDADDSPTGVIAVSVPRSPSTDPGAVRGAVHNALELLQELQAADTGQRLVFVTSGAVAAGRGDRLGDPVAAAVWGLVRSAQSEQPDRFVLVDVEEAGSVDGAALAAGLASGEPQMAIRAGKVRVPRLATIPEEDAEALLPPAGARSWQLVGGSGTISELALVPTAADTVPLGPGQVRIAVRAAGINFRDTLIALGMYPGEAVMGAEGAGVVTEVGPEVSGLAVGDRVLGMWTDAFAPYAVADHRMVAHMPRGWSYAEAASVPAVFLSAYYALKHLAGLRPGQSLLVHAAAGGVGMAAVQLARHFGAEVYGTASPGKWDVLRAQGLDDRHIANSRTLDFAEQFLEATGGRGVDVVLNSLAGPFVDASLRLLPRGGQFVELGKADVREAERIAAEQPGTGYRVLELMEHGPGLIGEMLAELLELFERGVLRLLPVAPYDLRNAREAFRTLSQAGHIGKLVLTMPAAFDAHGTVLITGGTGNLGGTLARHLVTEHGVRHLLLMSRRGAQAEGAGELAAELRGLGASVTVAACDAADRAALRELLAAVPPEHPVTAVLHAAGVLDDGVVTSLTPERIDGVLRPKADAALNLHEASLDPDLGLDLSVFVLFSSVAALLGGPGQGSYAAANGFLDALARYRRDRALPGLSLGWGLAGSGQLTAHLDTEELHRRMARGGLLPLSGEQSMALFDTAQRVDEAFQAPVRLNIAALAAGGNVPPVLRDLLPDAAGDPGRGSDGASRPASGAAPADGAEALVERLSSLGAAEQRELLLETVRTHAAVVLGHTEPEGILGERAFKDLGFDSLTAVEMRNRLAAATGLHLAATLVFDNPTPAALAEHLRERLAPETAPAAPLLAELESLEAVFKGLAADDVASLAPDGITRREIAARLAALGSRWSALQGDGAPQEEDRSIVEEIDTADDDDLFAFLDEKLGGS</sequence>
<feature type="region of interest" description="Disordered" evidence="11">
    <location>
        <begin position="3469"/>
        <end position="3496"/>
    </location>
</feature>
<dbReference type="SMART" id="SM00822">
    <property type="entry name" value="PKS_KR"/>
    <property type="match status" value="2"/>
</dbReference>
<dbReference type="SMART" id="SM00826">
    <property type="entry name" value="PKS_DH"/>
    <property type="match status" value="1"/>
</dbReference>
<evidence type="ECO:0000259" key="14">
    <source>
        <dbReference type="PROSITE" id="PS52019"/>
    </source>
</evidence>
<dbReference type="Gene3D" id="1.10.1200.10">
    <property type="entry name" value="ACP-like"/>
    <property type="match status" value="2"/>
</dbReference>
<dbReference type="Pfam" id="PF22953">
    <property type="entry name" value="SpnB_Rossmann"/>
    <property type="match status" value="1"/>
</dbReference>
<dbReference type="InterPro" id="IPR018201">
    <property type="entry name" value="Ketoacyl_synth_AS"/>
</dbReference>
<feature type="coiled-coil region" evidence="10">
    <location>
        <begin position="12"/>
        <end position="39"/>
    </location>
</feature>
<dbReference type="SUPFAM" id="SSF50129">
    <property type="entry name" value="GroES-like"/>
    <property type="match status" value="1"/>
</dbReference>
<dbReference type="Pfam" id="PF00698">
    <property type="entry name" value="Acyl_transf_1"/>
    <property type="match status" value="2"/>
</dbReference>
<feature type="compositionally biased region" description="Low complexity" evidence="11">
    <location>
        <begin position="3482"/>
        <end position="3496"/>
    </location>
</feature>
<dbReference type="SMART" id="SM01294">
    <property type="entry name" value="PKS_PP_betabranch"/>
    <property type="match status" value="2"/>
</dbReference>
<dbReference type="PROSITE" id="PS00606">
    <property type="entry name" value="KS3_1"/>
    <property type="match status" value="2"/>
</dbReference>
<dbReference type="InterPro" id="IPR016035">
    <property type="entry name" value="Acyl_Trfase/lysoPLipase"/>
</dbReference>
<reference evidence="15 16" key="1">
    <citation type="submission" date="2018-12" db="EMBL/GenBank/DDBJ databases">
        <title>The whole draft genome of Streptomyce luteoverticillatus CGMCC 15060.</title>
        <authorList>
            <person name="Feng Z."/>
            <person name="Chen G."/>
            <person name="Zhang J."/>
            <person name="Zhu H."/>
            <person name="Yu X."/>
            <person name="Zhang W."/>
            <person name="Zhang X."/>
        </authorList>
    </citation>
    <scope>NUCLEOTIDE SEQUENCE [LARGE SCALE GENOMIC DNA]</scope>
    <source>
        <strain evidence="15 16">CGMCC 15060</strain>
    </source>
</reference>
<dbReference type="InterPro" id="IPR001227">
    <property type="entry name" value="Ac_transferase_dom_sf"/>
</dbReference>
<evidence type="ECO:0000259" key="13">
    <source>
        <dbReference type="PROSITE" id="PS52004"/>
    </source>
</evidence>
<dbReference type="SMART" id="SM00823">
    <property type="entry name" value="PKS_PP"/>
    <property type="match status" value="2"/>
</dbReference>
<proteinExistence type="predicted"/>
<dbReference type="CDD" id="cd00833">
    <property type="entry name" value="PKS"/>
    <property type="match status" value="2"/>
</dbReference>
<dbReference type="SUPFAM" id="SSF55048">
    <property type="entry name" value="Probable ACP-binding domain of malonyl-CoA ACP transacylase"/>
    <property type="match status" value="2"/>
</dbReference>
<feature type="domain" description="Carrier" evidence="12">
    <location>
        <begin position="3514"/>
        <end position="3589"/>
    </location>
</feature>
<dbReference type="FunFam" id="3.40.50.720:FF:000209">
    <property type="entry name" value="Polyketide synthase Pks12"/>
    <property type="match status" value="1"/>
</dbReference>
<evidence type="ECO:0000256" key="8">
    <source>
        <dbReference type="ARBA" id="ARBA00023315"/>
    </source>
</evidence>
<dbReference type="InterPro" id="IPR015083">
    <property type="entry name" value="NorB/c/GfsB-D-like_docking"/>
</dbReference>
<dbReference type="Gene3D" id="3.90.180.10">
    <property type="entry name" value="Medium-chain alcohol dehydrogenases, catalytic domain"/>
    <property type="match status" value="1"/>
</dbReference>
<evidence type="ECO:0000256" key="3">
    <source>
        <dbReference type="ARBA" id="ARBA00022450"/>
    </source>
</evidence>
<dbReference type="Gene3D" id="3.40.47.10">
    <property type="match status" value="2"/>
</dbReference>
<dbReference type="Pfam" id="PF08240">
    <property type="entry name" value="ADH_N"/>
    <property type="match status" value="1"/>
</dbReference>
<dbReference type="InterPro" id="IPR042104">
    <property type="entry name" value="PKS_dehydratase_sf"/>
</dbReference>
<dbReference type="SMART" id="SM00829">
    <property type="entry name" value="PKS_ER"/>
    <property type="match status" value="1"/>
</dbReference>
<evidence type="ECO:0000256" key="7">
    <source>
        <dbReference type="ARBA" id="ARBA00023268"/>
    </source>
</evidence>
<dbReference type="SUPFAM" id="SSF52151">
    <property type="entry name" value="FabD/lysophospholipase-like"/>
    <property type="match status" value="2"/>
</dbReference>
<dbReference type="Pfam" id="PF00109">
    <property type="entry name" value="ketoacyl-synt"/>
    <property type="match status" value="2"/>
</dbReference>
<dbReference type="InterPro" id="IPR016039">
    <property type="entry name" value="Thiolase-like"/>
</dbReference>
<dbReference type="FunFam" id="3.40.47.10:FF:000019">
    <property type="entry name" value="Polyketide synthase type I"/>
    <property type="match status" value="2"/>
</dbReference>
<dbReference type="InterPro" id="IPR032821">
    <property type="entry name" value="PKS_assoc"/>
</dbReference>
<dbReference type="SUPFAM" id="SSF47336">
    <property type="entry name" value="ACP-like"/>
    <property type="match status" value="2"/>
</dbReference>
<dbReference type="GO" id="GO:0004312">
    <property type="term" value="F:fatty acid synthase activity"/>
    <property type="evidence" value="ECO:0007669"/>
    <property type="project" value="TreeGrafter"/>
</dbReference>
<dbReference type="Gene3D" id="3.30.70.3290">
    <property type="match status" value="2"/>
</dbReference>
<gene>
    <name evidence="15" type="ORF">EKH77_04590</name>
</gene>
<dbReference type="SMART" id="SM00827">
    <property type="entry name" value="PKS_AT"/>
    <property type="match status" value="2"/>
</dbReference>
<dbReference type="InterPro" id="IPR013968">
    <property type="entry name" value="PKS_KR"/>
</dbReference>
<dbReference type="CDD" id="cd08952">
    <property type="entry name" value="KR_1_SDR_x"/>
    <property type="match status" value="1"/>
</dbReference>
<dbReference type="InterPro" id="IPR016036">
    <property type="entry name" value="Malonyl_transacylase_ACP-bd"/>
</dbReference>
<dbReference type="GO" id="GO:0031177">
    <property type="term" value="F:phosphopantetheine binding"/>
    <property type="evidence" value="ECO:0007669"/>
    <property type="project" value="InterPro"/>
</dbReference>
<evidence type="ECO:0000256" key="5">
    <source>
        <dbReference type="ARBA" id="ARBA00022679"/>
    </source>
</evidence>
<dbReference type="Gene3D" id="3.40.50.11460">
    <property type="match status" value="1"/>
</dbReference>
<evidence type="ECO:0000256" key="9">
    <source>
        <dbReference type="PROSITE-ProRule" id="PRU01363"/>
    </source>
</evidence>
<keyword evidence="4" id="KW-0597">Phosphoprotein</keyword>
<dbReference type="GO" id="GO:0008270">
    <property type="term" value="F:zinc ion binding"/>
    <property type="evidence" value="ECO:0007669"/>
    <property type="project" value="InterPro"/>
</dbReference>
<feature type="domain" description="Ketosynthase family 3 (KS3)" evidence="13">
    <location>
        <begin position="41"/>
        <end position="468"/>
    </location>
</feature>
<dbReference type="InterPro" id="IPR020841">
    <property type="entry name" value="PKS_Beta-ketoAc_synthase_dom"/>
</dbReference>
<dbReference type="Pfam" id="PF08990">
    <property type="entry name" value="Docking"/>
    <property type="match status" value="1"/>
</dbReference>
<dbReference type="SUPFAM" id="SSF53901">
    <property type="entry name" value="Thiolase-like"/>
    <property type="match status" value="2"/>
</dbReference>
<dbReference type="InterPro" id="IPR049900">
    <property type="entry name" value="PKS_mFAS_DH"/>
</dbReference>
<dbReference type="SUPFAM" id="SSF51735">
    <property type="entry name" value="NAD(P)-binding Rossmann-fold domains"/>
    <property type="match status" value="5"/>
</dbReference>
<dbReference type="Pfam" id="PF14765">
    <property type="entry name" value="PS-DH"/>
    <property type="match status" value="1"/>
</dbReference>
<keyword evidence="3" id="KW-0596">Phosphopantetheine</keyword>
<organism evidence="15 16">
    <name type="scientific">Streptomyces luteoverticillatus</name>
    <name type="common">Streptoverticillium luteoverticillatus</name>
    <dbReference type="NCBI Taxonomy" id="66425"/>
    <lineage>
        <taxon>Bacteria</taxon>
        <taxon>Bacillati</taxon>
        <taxon>Actinomycetota</taxon>
        <taxon>Actinomycetes</taxon>
        <taxon>Kitasatosporales</taxon>
        <taxon>Streptomycetaceae</taxon>
        <taxon>Streptomyces</taxon>
    </lineage>
</organism>
<evidence type="ECO:0000256" key="1">
    <source>
        <dbReference type="ARBA" id="ARBA00001957"/>
    </source>
</evidence>
<dbReference type="PANTHER" id="PTHR43775">
    <property type="entry name" value="FATTY ACID SYNTHASE"/>
    <property type="match status" value="1"/>
</dbReference>
<dbReference type="InterPro" id="IPR020807">
    <property type="entry name" value="PKS_DH"/>
</dbReference>
<dbReference type="PROSITE" id="PS00012">
    <property type="entry name" value="PHOSPHOPANTETHEINE"/>
    <property type="match status" value="1"/>
</dbReference>
<feature type="active site" description="Proton acceptor; for dehydratase activity" evidence="9">
    <location>
        <position position="2424"/>
    </location>
</feature>
<dbReference type="InterPro" id="IPR014030">
    <property type="entry name" value="Ketoacyl_synth_N"/>
</dbReference>
<dbReference type="Pfam" id="PF13602">
    <property type="entry name" value="ADH_zinc_N_2"/>
    <property type="match status" value="1"/>
</dbReference>
<dbReference type="GO" id="GO:0006633">
    <property type="term" value="P:fatty acid biosynthetic process"/>
    <property type="evidence" value="ECO:0007669"/>
    <property type="project" value="InterPro"/>
</dbReference>
<dbReference type="FunFam" id="3.40.366.10:FF:000002">
    <property type="entry name" value="Probable polyketide synthase 2"/>
    <property type="match status" value="2"/>
</dbReference>
<evidence type="ECO:0000256" key="2">
    <source>
        <dbReference type="ARBA" id="ARBA00004792"/>
    </source>
</evidence>
<keyword evidence="7" id="KW-0511">Multifunctional enzyme</keyword>
<dbReference type="InterPro" id="IPR036736">
    <property type="entry name" value="ACP-like_sf"/>
</dbReference>
<dbReference type="InterPro" id="IPR011032">
    <property type="entry name" value="GroES-like_sf"/>
</dbReference>
<dbReference type="PROSITE" id="PS52019">
    <property type="entry name" value="PKS_MFAS_DH"/>
    <property type="match status" value="1"/>
</dbReference>
<evidence type="ECO:0000256" key="6">
    <source>
        <dbReference type="ARBA" id="ARBA00023194"/>
    </source>
</evidence>
<dbReference type="InterPro" id="IPR050091">
    <property type="entry name" value="PKS_NRPS_Biosynth_Enz"/>
</dbReference>
<dbReference type="InterPro" id="IPR006162">
    <property type="entry name" value="Ppantetheine_attach_site"/>
</dbReference>
<keyword evidence="6" id="KW-0045">Antibiotic biosynthesis</keyword>
<dbReference type="Proteomes" id="UP000267900">
    <property type="component" value="Chromosome"/>
</dbReference>
<dbReference type="CDD" id="cd08956">
    <property type="entry name" value="KR_3_FAS_SDR_x"/>
    <property type="match status" value="1"/>
</dbReference>
<dbReference type="PROSITE" id="PS01162">
    <property type="entry name" value="QOR_ZETA_CRYSTAL"/>
    <property type="match status" value="1"/>
</dbReference>
<dbReference type="EMBL" id="CP034587">
    <property type="protein sequence ID" value="AZQ70589.1"/>
    <property type="molecule type" value="Genomic_DNA"/>
</dbReference>
<dbReference type="GO" id="GO:0033068">
    <property type="term" value="P:macrolide biosynthetic process"/>
    <property type="evidence" value="ECO:0007669"/>
    <property type="project" value="UniProtKB-ARBA"/>
</dbReference>
<dbReference type="InterPro" id="IPR014031">
    <property type="entry name" value="Ketoacyl_synth_C"/>
</dbReference>
<dbReference type="InterPro" id="IPR057326">
    <property type="entry name" value="KR_dom"/>
</dbReference>
<dbReference type="GO" id="GO:0016491">
    <property type="term" value="F:oxidoreductase activity"/>
    <property type="evidence" value="ECO:0007669"/>
    <property type="project" value="InterPro"/>
</dbReference>
<dbReference type="PROSITE" id="PS52004">
    <property type="entry name" value="KS3_2"/>
    <property type="match status" value="2"/>
</dbReference>
<feature type="region of interest" description="N-terminal hotdog fold" evidence="9">
    <location>
        <begin position="2392"/>
        <end position="2524"/>
    </location>
</feature>
<dbReference type="Gene3D" id="3.40.50.720">
    <property type="entry name" value="NAD(P)-binding Rossmann-like Domain"/>
    <property type="match status" value="2"/>
</dbReference>
<dbReference type="CDD" id="cd05195">
    <property type="entry name" value="enoyl_red"/>
    <property type="match status" value="1"/>
</dbReference>
<dbReference type="PROSITE" id="PS50075">
    <property type="entry name" value="CARRIER"/>
    <property type="match status" value="2"/>
</dbReference>
<dbReference type="Pfam" id="PF16197">
    <property type="entry name" value="KAsynt_C_assoc"/>
    <property type="match status" value="2"/>
</dbReference>
<evidence type="ECO:0000256" key="11">
    <source>
        <dbReference type="SAM" id="MobiDB-lite"/>
    </source>
</evidence>
<dbReference type="FunFam" id="3.90.180.10:FF:000032">
    <property type="entry name" value="Probable polyketide synthase pks1"/>
    <property type="match status" value="1"/>
</dbReference>
<dbReference type="InterPro" id="IPR013154">
    <property type="entry name" value="ADH-like_N"/>
</dbReference>
<protein>
    <submittedName>
        <fullName evidence="15">SDR family NAD(P)-dependent oxidoreductase</fullName>
    </submittedName>
</protein>
<comment type="cofactor">
    <cofactor evidence="1">
        <name>pantetheine 4'-phosphate</name>
        <dbReference type="ChEBI" id="CHEBI:47942"/>
    </cofactor>
</comment>
<accession>A0A3S9PE18</accession>
<feature type="active site" description="Proton donor; for dehydratase activity" evidence="9">
    <location>
        <position position="2600"/>
    </location>
</feature>
<evidence type="ECO:0000259" key="12">
    <source>
        <dbReference type="PROSITE" id="PS50075"/>
    </source>
</evidence>
<dbReference type="Pfam" id="PF00550">
    <property type="entry name" value="PP-binding"/>
    <property type="match status" value="2"/>
</dbReference>
<dbReference type="InterPro" id="IPR055123">
    <property type="entry name" value="SpnB-like_Rossmann"/>
</dbReference>
<dbReference type="Pfam" id="PF02801">
    <property type="entry name" value="Ketoacyl-synt_C"/>
    <property type="match status" value="2"/>
</dbReference>
<evidence type="ECO:0000256" key="10">
    <source>
        <dbReference type="SAM" id="Coils"/>
    </source>
</evidence>
<dbReference type="InterPro" id="IPR036291">
    <property type="entry name" value="NAD(P)-bd_dom_sf"/>
</dbReference>
<feature type="domain" description="Carrier" evidence="12">
    <location>
        <begin position="1407"/>
        <end position="1482"/>
    </location>
</feature>
<feature type="region of interest" description="C-terminal hotdog fold" evidence="9">
    <location>
        <begin position="2538"/>
        <end position="2678"/>
    </location>
</feature>
<dbReference type="OrthoDB" id="9778690at2"/>
<dbReference type="Pfam" id="PF08659">
    <property type="entry name" value="KR"/>
    <property type="match status" value="2"/>
</dbReference>
<dbReference type="Gene3D" id="3.40.366.10">
    <property type="entry name" value="Malonyl-Coenzyme A Acyl Carrier Protein, domain 2"/>
    <property type="match status" value="2"/>
</dbReference>
<dbReference type="Gene3D" id="3.10.129.110">
    <property type="entry name" value="Polyketide synthase dehydratase"/>
    <property type="match status" value="1"/>
</dbReference>
<keyword evidence="5" id="KW-0808">Transferase</keyword>
<dbReference type="InterPro" id="IPR049552">
    <property type="entry name" value="PKS_DH_N"/>
</dbReference>
<name>A0A3S9PE18_STRLT</name>
<keyword evidence="10" id="KW-0175">Coiled coil</keyword>
<dbReference type="SUPFAM" id="SSF101173">
    <property type="entry name" value="Docking domain B of the erythromycin polyketide synthase (DEBS)"/>
    <property type="match status" value="1"/>
</dbReference>
<feature type="region of interest" description="Disordered" evidence="11">
    <location>
        <begin position="2483"/>
        <end position="2508"/>
    </location>
</feature>
<keyword evidence="16" id="KW-1185">Reference proteome</keyword>
<dbReference type="InterPro" id="IPR009081">
    <property type="entry name" value="PP-bd_ACP"/>
</dbReference>
<dbReference type="InterPro" id="IPR020843">
    <property type="entry name" value="ER"/>
</dbReference>
<evidence type="ECO:0000256" key="4">
    <source>
        <dbReference type="ARBA" id="ARBA00022553"/>
    </source>
</evidence>
<evidence type="ECO:0000313" key="15">
    <source>
        <dbReference type="EMBL" id="AZQ70589.1"/>
    </source>
</evidence>
<dbReference type="SMART" id="SM00825">
    <property type="entry name" value="PKS_KS"/>
    <property type="match status" value="2"/>
</dbReference>
<dbReference type="InterPro" id="IPR014043">
    <property type="entry name" value="Acyl_transferase_dom"/>
</dbReference>
<dbReference type="Pfam" id="PF21089">
    <property type="entry name" value="PKS_DH_N"/>
    <property type="match status" value="1"/>
</dbReference>
<comment type="pathway">
    <text evidence="2">Antibiotic biosynthesis.</text>
</comment>
<dbReference type="InterPro" id="IPR020806">
    <property type="entry name" value="PKS_PP-bd"/>
</dbReference>
<dbReference type="GO" id="GO:0004315">
    <property type="term" value="F:3-oxoacyl-[acyl-carrier-protein] synthase activity"/>
    <property type="evidence" value="ECO:0007669"/>
    <property type="project" value="InterPro"/>
</dbReference>
<dbReference type="PANTHER" id="PTHR43775:SF51">
    <property type="entry name" value="INACTIVE PHENOLPHTHIOCEROL SYNTHESIS POLYKETIDE SYNTHASE TYPE I PKS1-RELATED"/>
    <property type="match status" value="1"/>
</dbReference>
<dbReference type="InterPro" id="IPR036299">
    <property type="entry name" value="Polyketide_synth_docking_sf"/>
</dbReference>
<dbReference type="InterPro" id="IPR049551">
    <property type="entry name" value="PKS_DH_C"/>
</dbReference>
<dbReference type="InterPro" id="IPR002364">
    <property type="entry name" value="Quin_OxRdtase/zeta-crystal_CS"/>
</dbReference>
<dbReference type="FunFam" id="1.10.1200.10:FF:000007">
    <property type="entry name" value="Probable polyketide synthase pks17"/>
    <property type="match status" value="2"/>
</dbReference>
<keyword evidence="8" id="KW-0012">Acyltransferase</keyword>
<feature type="domain" description="PKS/mFAS DH" evidence="14">
    <location>
        <begin position="2392"/>
        <end position="2678"/>
    </location>
</feature>
<feature type="domain" description="Ketosynthase family 3 (KS3)" evidence="13">
    <location>
        <begin position="1502"/>
        <end position="1928"/>
    </location>
</feature>
<evidence type="ECO:0000313" key="16">
    <source>
        <dbReference type="Proteomes" id="UP000267900"/>
    </source>
</evidence>